<keyword evidence="2 7" id="KW-0645">Protease</keyword>
<dbReference type="InterPro" id="IPR029058">
    <property type="entry name" value="AB_hydrolase_fold"/>
</dbReference>
<proteinExistence type="inferred from homology"/>
<evidence type="ECO:0000256" key="6">
    <source>
        <dbReference type="SAM" id="SignalP"/>
    </source>
</evidence>
<dbReference type="InterPro" id="IPR008758">
    <property type="entry name" value="Peptidase_S28"/>
</dbReference>
<dbReference type="GO" id="GO:0070008">
    <property type="term" value="F:serine-type exopeptidase activity"/>
    <property type="evidence" value="ECO:0007669"/>
    <property type="project" value="InterPro"/>
</dbReference>
<evidence type="ECO:0000313" key="8">
    <source>
        <dbReference type="Proteomes" id="UP000440578"/>
    </source>
</evidence>
<sequence length="491" mass="54499">MVPLLVILLTLTGAWAGRPVLLPPPHAADLVLPPDQWFTQKLDHNNPGDDRTWQQRYQVNDTFYQPGGPVFLMIGGEGPATAIWVVAGQWIEYAQQYGALCFQLEHRFYGESRPTADMSVENLQYLSSEQALADLASFSAAMTEQYALPEGTKWVAFGGSYPGTLAAWYRLKYPDMVHAAVSTSAPLLAKTDFLEYKQVVKDSIYAKSGEQCYMNVQQAFADAEQLLEHPIGWRSLTSAFQLCAAFDGTSSLDGNNLMQILADRIESVVQYNEDNRAFSGHKDANITIGSVCELMNDESMGVPIERLAALNDLIMTVHEETCVEHRYQSLIDKMTDLDFASENNDATRTWIWQTCTEFGWYQTAEGAEQPFGQHIPLSYYIQQCIDAYGPEYVWIYGGYDQSFVDAAVAATNAKYGGRDLATSRVVLVNGSIDPWHAMGVIVSSDPALPAVYINGTAHCANMYPARAEDSPELVAARQQIGDLIGQWLQED</sequence>
<dbReference type="AlphaFoldDB" id="A0A6A4W5X7"/>
<dbReference type="Gene3D" id="1.20.120.980">
    <property type="entry name" value="Serine carboxypeptidase S28, SKS domain"/>
    <property type="match status" value="1"/>
</dbReference>
<dbReference type="InterPro" id="IPR042269">
    <property type="entry name" value="Ser_carbopepase_S28_SKS"/>
</dbReference>
<dbReference type="EMBL" id="VIIS01001490">
    <property type="protein sequence ID" value="KAF0297418.1"/>
    <property type="molecule type" value="Genomic_DNA"/>
</dbReference>
<keyword evidence="8" id="KW-1185">Reference proteome</keyword>
<dbReference type="Gene3D" id="3.40.50.1820">
    <property type="entry name" value="alpha/beta hydrolase"/>
    <property type="match status" value="1"/>
</dbReference>
<protein>
    <submittedName>
        <fullName evidence="7">Putative serine protease K12H4.7</fullName>
    </submittedName>
</protein>
<dbReference type="FunFam" id="1.20.120.980:FF:000003">
    <property type="entry name" value="Serine protease 16"/>
    <property type="match status" value="1"/>
</dbReference>
<keyword evidence="3 6" id="KW-0732">Signal</keyword>
<organism evidence="7 8">
    <name type="scientific">Amphibalanus amphitrite</name>
    <name type="common">Striped barnacle</name>
    <name type="synonym">Balanus amphitrite</name>
    <dbReference type="NCBI Taxonomy" id="1232801"/>
    <lineage>
        <taxon>Eukaryota</taxon>
        <taxon>Metazoa</taxon>
        <taxon>Ecdysozoa</taxon>
        <taxon>Arthropoda</taxon>
        <taxon>Crustacea</taxon>
        <taxon>Multicrustacea</taxon>
        <taxon>Cirripedia</taxon>
        <taxon>Thoracica</taxon>
        <taxon>Thoracicalcarea</taxon>
        <taxon>Balanomorpha</taxon>
        <taxon>Balanoidea</taxon>
        <taxon>Balanidae</taxon>
        <taxon>Amphibalaninae</taxon>
        <taxon>Amphibalanus</taxon>
    </lineage>
</organism>
<evidence type="ECO:0000256" key="4">
    <source>
        <dbReference type="ARBA" id="ARBA00022801"/>
    </source>
</evidence>
<comment type="caution">
    <text evidence="7">The sequence shown here is derived from an EMBL/GenBank/DDBJ whole genome shotgun (WGS) entry which is preliminary data.</text>
</comment>
<dbReference type="PANTHER" id="PTHR11010:SF5">
    <property type="entry name" value="RE36938P-RELATED"/>
    <property type="match status" value="1"/>
</dbReference>
<evidence type="ECO:0000313" key="7">
    <source>
        <dbReference type="EMBL" id="KAF0297418.1"/>
    </source>
</evidence>
<evidence type="ECO:0000256" key="2">
    <source>
        <dbReference type="ARBA" id="ARBA00022670"/>
    </source>
</evidence>
<dbReference type="Pfam" id="PF05577">
    <property type="entry name" value="Peptidase_S28"/>
    <property type="match status" value="1"/>
</dbReference>
<evidence type="ECO:0000256" key="1">
    <source>
        <dbReference type="ARBA" id="ARBA00011079"/>
    </source>
</evidence>
<dbReference type="PANTHER" id="PTHR11010">
    <property type="entry name" value="PROTEASE S28 PRO-X CARBOXYPEPTIDASE-RELATED"/>
    <property type="match status" value="1"/>
</dbReference>
<comment type="similarity">
    <text evidence="1">Belongs to the peptidase S28 family.</text>
</comment>
<dbReference type="SUPFAM" id="SSF53474">
    <property type="entry name" value="alpha/beta-Hydrolases"/>
    <property type="match status" value="2"/>
</dbReference>
<keyword evidence="5" id="KW-0325">Glycoprotein</keyword>
<accession>A0A6A4W5X7</accession>
<dbReference type="OrthoDB" id="6337535at2759"/>
<dbReference type="Proteomes" id="UP000440578">
    <property type="component" value="Unassembled WGS sequence"/>
</dbReference>
<gene>
    <name evidence="7" type="primary">K12H4.7_5</name>
    <name evidence="7" type="ORF">FJT64_005120</name>
</gene>
<feature type="signal peptide" evidence="6">
    <location>
        <begin position="1"/>
        <end position="16"/>
    </location>
</feature>
<reference evidence="7 8" key="1">
    <citation type="submission" date="2019-07" db="EMBL/GenBank/DDBJ databases">
        <title>Draft genome assembly of a fouling barnacle, Amphibalanus amphitrite (Darwin, 1854): The first reference genome for Thecostraca.</title>
        <authorList>
            <person name="Kim W."/>
        </authorList>
    </citation>
    <scope>NUCLEOTIDE SEQUENCE [LARGE SCALE GENOMIC DNA]</scope>
    <source>
        <strain evidence="7">SNU_AA5</strain>
        <tissue evidence="7">Soma without cirri and trophi</tissue>
    </source>
</reference>
<evidence type="ECO:0000256" key="3">
    <source>
        <dbReference type="ARBA" id="ARBA00022729"/>
    </source>
</evidence>
<dbReference type="GO" id="GO:0006508">
    <property type="term" value="P:proteolysis"/>
    <property type="evidence" value="ECO:0007669"/>
    <property type="project" value="UniProtKB-KW"/>
</dbReference>
<keyword evidence="4" id="KW-0378">Hydrolase</keyword>
<name>A0A6A4W5X7_AMPAM</name>
<dbReference type="GO" id="GO:0008239">
    <property type="term" value="F:dipeptidyl-peptidase activity"/>
    <property type="evidence" value="ECO:0007669"/>
    <property type="project" value="TreeGrafter"/>
</dbReference>
<feature type="chain" id="PRO_5025402723" evidence="6">
    <location>
        <begin position="17"/>
        <end position="491"/>
    </location>
</feature>
<evidence type="ECO:0000256" key="5">
    <source>
        <dbReference type="ARBA" id="ARBA00023180"/>
    </source>
</evidence>